<comment type="caution">
    <text evidence="1">The sequence shown here is derived from an EMBL/GenBank/DDBJ whole genome shotgun (WGS) entry which is preliminary data.</text>
</comment>
<name>A0AA39VA87_ACESA</name>
<reference evidence="1" key="1">
    <citation type="journal article" date="2022" name="Plant J.">
        <title>Strategies of tolerance reflected in two North American maple genomes.</title>
        <authorList>
            <person name="McEvoy S.L."/>
            <person name="Sezen U.U."/>
            <person name="Trouern-Trend A."/>
            <person name="McMahon S.M."/>
            <person name="Schaberg P.G."/>
            <person name="Yang J."/>
            <person name="Wegrzyn J.L."/>
            <person name="Swenson N.G."/>
        </authorList>
    </citation>
    <scope>NUCLEOTIDE SEQUENCE</scope>
    <source>
        <strain evidence="1">NS2018</strain>
    </source>
</reference>
<accession>A0AA39VA87</accession>
<dbReference type="EMBL" id="JAUESC010000388">
    <property type="protein sequence ID" value="KAK0570418.1"/>
    <property type="molecule type" value="Genomic_DNA"/>
</dbReference>
<sequence>MAITTSCCLNLSSPTPSSPSKPTQLLLPCNKNDKWRRKCVVSMACVVIGLQMGSFEEAAIARDMNNNTMPLTIASKADHQAPRWSDKRMCPPWNLNSLETIVPENLPRPSARRRLESIHYSSKTAPVIIIRSSSSSDCFSM</sequence>
<evidence type="ECO:0000313" key="2">
    <source>
        <dbReference type="Proteomes" id="UP001168877"/>
    </source>
</evidence>
<dbReference type="PANTHER" id="PTHR37210">
    <property type="entry name" value="EXPRESSED PROTEIN"/>
    <property type="match status" value="1"/>
</dbReference>
<keyword evidence="2" id="KW-1185">Reference proteome</keyword>
<dbReference type="AlphaFoldDB" id="A0AA39VA87"/>
<dbReference type="PANTHER" id="PTHR37210:SF2">
    <property type="entry name" value="PROTEIN CHLOROPLAST VESICULATION"/>
    <property type="match status" value="1"/>
</dbReference>
<dbReference type="Proteomes" id="UP001168877">
    <property type="component" value="Unassembled WGS sequence"/>
</dbReference>
<reference evidence="1" key="2">
    <citation type="submission" date="2023-06" db="EMBL/GenBank/DDBJ databases">
        <authorList>
            <person name="Swenson N.G."/>
            <person name="Wegrzyn J.L."/>
            <person name="Mcevoy S.L."/>
        </authorList>
    </citation>
    <scope>NUCLEOTIDE SEQUENCE</scope>
    <source>
        <strain evidence="1">NS2018</strain>
        <tissue evidence="1">Leaf</tissue>
    </source>
</reference>
<evidence type="ECO:0000313" key="1">
    <source>
        <dbReference type="EMBL" id="KAK0570418.1"/>
    </source>
</evidence>
<organism evidence="1 2">
    <name type="scientific">Acer saccharum</name>
    <name type="common">Sugar maple</name>
    <dbReference type="NCBI Taxonomy" id="4024"/>
    <lineage>
        <taxon>Eukaryota</taxon>
        <taxon>Viridiplantae</taxon>
        <taxon>Streptophyta</taxon>
        <taxon>Embryophyta</taxon>
        <taxon>Tracheophyta</taxon>
        <taxon>Spermatophyta</taxon>
        <taxon>Magnoliopsida</taxon>
        <taxon>eudicotyledons</taxon>
        <taxon>Gunneridae</taxon>
        <taxon>Pentapetalae</taxon>
        <taxon>rosids</taxon>
        <taxon>malvids</taxon>
        <taxon>Sapindales</taxon>
        <taxon>Sapindaceae</taxon>
        <taxon>Hippocastanoideae</taxon>
        <taxon>Acereae</taxon>
        <taxon>Acer</taxon>
    </lineage>
</organism>
<dbReference type="InterPro" id="IPR053350">
    <property type="entry name" value="CV_Inducer"/>
</dbReference>
<proteinExistence type="predicted"/>
<protein>
    <submittedName>
        <fullName evidence="1">Uncharacterized protein</fullName>
    </submittedName>
</protein>
<gene>
    <name evidence="1" type="ORF">LWI29_000821</name>
</gene>